<evidence type="ECO:0000313" key="5">
    <source>
        <dbReference type="EMBL" id="GGH97003.1"/>
    </source>
</evidence>
<comment type="similarity">
    <text evidence="1">Belongs to the HpcH/HpaI aldolase family.</text>
</comment>
<evidence type="ECO:0000259" key="4">
    <source>
        <dbReference type="Pfam" id="PF03328"/>
    </source>
</evidence>
<gene>
    <name evidence="5" type="primary">hpcH</name>
    <name evidence="5" type="ORF">GCM10007170_26200</name>
</gene>
<dbReference type="InterPro" id="IPR040442">
    <property type="entry name" value="Pyrv_kinase-like_dom_sf"/>
</dbReference>
<dbReference type="InterPro" id="IPR005000">
    <property type="entry name" value="Aldolase/citrate-lyase_domain"/>
</dbReference>
<evidence type="ECO:0000256" key="1">
    <source>
        <dbReference type="ARBA" id="ARBA00005568"/>
    </source>
</evidence>
<dbReference type="Gene3D" id="3.20.20.60">
    <property type="entry name" value="Phosphoenolpyruvate-binding domains"/>
    <property type="match status" value="1"/>
</dbReference>
<dbReference type="InterPro" id="IPR050251">
    <property type="entry name" value="HpcH-HpaI_aldolase"/>
</dbReference>
<evidence type="ECO:0000313" key="6">
    <source>
        <dbReference type="Proteomes" id="UP000643279"/>
    </source>
</evidence>
<dbReference type="InterPro" id="IPR015813">
    <property type="entry name" value="Pyrv/PenolPyrv_kinase-like_dom"/>
</dbReference>
<dbReference type="Pfam" id="PF03328">
    <property type="entry name" value="HpcH_HpaI"/>
    <property type="match status" value="1"/>
</dbReference>
<name>A0ABQ2AVU0_9MICC</name>
<evidence type="ECO:0000256" key="3">
    <source>
        <dbReference type="ARBA" id="ARBA00023239"/>
    </source>
</evidence>
<organism evidence="5 6">
    <name type="scientific">Arthrobacter liuii</name>
    <dbReference type="NCBI Taxonomy" id="1476996"/>
    <lineage>
        <taxon>Bacteria</taxon>
        <taxon>Bacillati</taxon>
        <taxon>Actinomycetota</taxon>
        <taxon>Actinomycetes</taxon>
        <taxon>Micrococcales</taxon>
        <taxon>Micrococcaceae</taxon>
        <taxon>Arthrobacter</taxon>
    </lineage>
</organism>
<accession>A0ABQ2AVU0</accession>
<dbReference type="EMBL" id="BMFW01000011">
    <property type="protein sequence ID" value="GGH97003.1"/>
    <property type="molecule type" value="Genomic_DNA"/>
</dbReference>
<dbReference type="Proteomes" id="UP000643279">
    <property type="component" value="Unassembled WGS sequence"/>
</dbReference>
<sequence>MPLRITDTFRDALAAEKNRGEAGRPLAGMWVCSGSPLVAELCAGAGLDWILVDAEHSPNGLESILAQLQAIHGYPVHTVVRPPVNDTVVIKQYLDLGVQNLLIPMVNSVAEAEAAVAATRYPPQGVRGVGSALARAARWNRVPDYLARANDTISVTVQIESTAAVEAVEDILKVDGVDAVFVGPSDLAASMGLLGQQEHPEVRAAVEHCLAAARAAGKPAGVNAFNPHTARHYLDHGADFILVGADVAILARGSEALAAKFVKPTDGDTRPSY</sequence>
<dbReference type="PANTHER" id="PTHR30502">
    <property type="entry name" value="2-KETO-3-DEOXY-L-RHAMNONATE ALDOLASE"/>
    <property type="match status" value="1"/>
</dbReference>
<protein>
    <submittedName>
        <fullName evidence="5">2,4-dihydroxyhept-2-ene-1,7-dioic acid aldolase</fullName>
    </submittedName>
</protein>
<dbReference type="SUPFAM" id="SSF51621">
    <property type="entry name" value="Phosphoenolpyruvate/pyruvate domain"/>
    <property type="match status" value="1"/>
</dbReference>
<feature type="domain" description="HpcH/HpaI aldolase/citrate lyase" evidence="4">
    <location>
        <begin position="27"/>
        <end position="250"/>
    </location>
</feature>
<dbReference type="RefSeq" id="WP_188572030.1">
    <property type="nucleotide sequence ID" value="NZ_BMFW01000011.1"/>
</dbReference>
<evidence type="ECO:0000256" key="2">
    <source>
        <dbReference type="ARBA" id="ARBA00022723"/>
    </source>
</evidence>
<proteinExistence type="inferred from homology"/>
<reference evidence="6" key="1">
    <citation type="journal article" date="2019" name="Int. J. Syst. Evol. Microbiol.">
        <title>The Global Catalogue of Microorganisms (GCM) 10K type strain sequencing project: providing services to taxonomists for standard genome sequencing and annotation.</title>
        <authorList>
            <consortium name="The Broad Institute Genomics Platform"/>
            <consortium name="The Broad Institute Genome Sequencing Center for Infectious Disease"/>
            <person name="Wu L."/>
            <person name="Ma J."/>
        </authorList>
    </citation>
    <scope>NUCLEOTIDE SEQUENCE [LARGE SCALE GENOMIC DNA]</scope>
    <source>
        <strain evidence="6">CGMCC 1.12778</strain>
    </source>
</reference>
<comment type="caution">
    <text evidence="5">The sequence shown here is derived from an EMBL/GenBank/DDBJ whole genome shotgun (WGS) entry which is preliminary data.</text>
</comment>
<dbReference type="PANTHER" id="PTHR30502:SF0">
    <property type="entry name" value="PHOSPHOENOLPYRUVATE CARBOXYLASE FAMILY PROTEIN"/>
    <property type="match status" value="1"/>
</dbReference>
<keyword evidence="3" id="KW-0456">Lyase</keyword>
<keyword evidence="2" id="KW-0479">Metal-binding</keyword>
<keyword evidence="6" id="KW-1185">Reference proteome</keyword>